<reference evidence="2" key="1">
    <citation type="submission" date="2020-02" db="EMBL/GenBank/DDBJ databases">
        <authorList>
            <person name="Meier V. D."/>
        </authorList>
    </citation>
    <scope>NUCLEOTIDE SEQUENCE</scope>
    <source>
        <strain evidence="2">AVDCRST_MAG77</strain>
    </source>
</reference>
<accession>A0A6J4HT32</accession>
<feature type="non-terminal residue" evidence="2">
    <location>
        <position position="57"/>
    </location>
</feature>
<feature type="compositionally biased region" description="Basic and acidic residues" evidence="1">
    <location>
        <begin position="1"/>
        <end position="21"/>
    </location>
</feature>
<gene>
    <name evidence="2" type="ORF">AVDCRST_MAG77-1113</name>
</gene>
<proteinExistence type="predicted"/>
<protein>
    <submittedName>
        <fullName evidence="2">Uncharacterized protein</fullName>
    </submittedName>
</protein>
<evidence type="ECO:0000256" key="1">
    <source>
        <dbReference type="SAM" id="MobiDB-lite"/>
    </source>
</evidence>
<feature type="region of interest" description="Disordered" evidence="1">
    <location>
        <begin position="1"/>
        <end position="24"/>
    </location>
</feature>
<dbReference type="AlphaFoldDB" id="A0A6J4HT32"/>
<organism evidence="2">
    <name type="scientific">uncultured Chloroflexota bacterium</name>
    <dbReference type="NCBI Taxonomy" id="166587"/>
    <lineage>
        <taxon>Bacteria</taxon>
        <taxon>Bacillati</taxon>
        <taxon>Chloroflexota</taxon>
        <taxon>environmental samples</taxon>
    </lineage>
</organism>
<name>A0A6J4HT32_9CHLR</name>
<sequence>GERRRRDRDRHPRANRRHDQCNDNSRVVARSGVVRGRWRGRGVDGGLCPGVIPRSRL</sequence>
<dbReference type="EMBL" id="CADCTC010000073">
    <property type="protein sequence ID" value="CAA9233152.1"/>
    <property type="molecule type" value="Genomic_DNA"/>
</dbReference>
<feature type="non-terminal residue" evidence="2">
    <location>
        <position position="1"/>
    </location>
</feature>
<evidence type="ECO:0000313" key="2">
    <source>
        <dbReference type="EMBL" id="CAA9233152.1"/>
    </source>
</evidence>